<dbReference type="GeneID" id="66060271"/>
<feature type="transmembrane region" description="Helical" evidence="2">
    <location>
        <begin position="93"/>
        <end position="118"/>
    </location>
</feature>
<dbReference type="Proteomes" id="UP000006672">
    <property type="component" value="Unassembled WGS sequence"/>
</dbReference>
<keyword evidence="4" id="KW-1185">Reference proteome</keyword>
<reference evidence="3" key="2">
    <citation type="submission" date="2019-04" db="EMBL/GenBank/DDBJ databases">
        <authorList>
            <person name="Howe K."/>
            <person name="Paulini M."/>
            <person name="Williams G."/>
        </authorList>
    </citation>
    <scope>NUCLEOTIDE SEQUENCE [LARGE SCALE GENOMIC DNA]</scope>
    <source>
        <strain evidence="3">FR3</strain>
    </source>
</reference>
<evidence type="ECO:0000313" key="3">
    <source>
        <dbReference type="EMBL" id="VIO97952.1"/>
    </source>
</evidence>
<sequence length="136" mass="14813">MGEEYEALGPAGAVPPAPPTVQFPVPQPPSPFPPSPGQPEVFQFPSQSSPSTLAPGEQKKQFKKDGIGDSARKEKKEDEEIEQSATISNVRCLVASLILIIMVFIGITLVIFLIVLLYTNCFGSPTCSWLKVFKFF</sequence>
<organism evidence="3">
    <name type="scientific">Brugia malayi</name>
    <name type="common">Filarial nematode worm</name>
    <dbReference type="NCBI Taxonomy" id="6279"/>
    <lineage>
        <taxon>Eukaryota</taxon>
        <taxon>Metazoa</taxon>
        <taxon>Ecdysozoa</taxon>
        <taxon>Nematoda</taxon>
        <taxon>Chromadorea</taxon>
        <taxon>Rhabditida</taxon>
        <taxon>Spirurina</taxon>
        <taxon>Spiruromorpha</taxon>
        <taxon>Filarioidea</taxon>
        <taxon>Onchocercidae</taxon>
        <taxon>Brugia</taxon>
    </lineage>
</organism>
<dbReference type="KEGG" id="bmy:BM_BM8422"/>
<evidence type="ECO:0000256" key="1">
    <source>
        <dbReference type="SAM" id="MobiDB-lite"/>
    </source>
</evidence>
<accession>A0A4E9FNR9</accession>
<keyword evidence="2" id="KW-1133">Transmembrane helix</keyword>
<evidence type="ECO:0000256" key="2">
    <source>
        <dbReference type="SAM" id="Phobius"/>
    </source>
</evidence>
<dbReference type="CTD" id="66060271"/>
<dbReference type="EMBL" id="CAAKNF010000195">
    <property type="protein sequence ID" value="VIO97952.1"/>
    <property type="molecule type" value="Genomic_DNA"/>
</dbReference>
<dbReference type="OrthoDB" id="10546265at2759"/>
<reference evidence="5" key="3">
    <citation type="submission" date="2022-04" db="UniProtKB">
        <authorList>
            <consortium name="WormBaseParasite"/>
        </authorList>
    </citation>
    <scope>IDENTIFICATION</scope>
</reference>
<accession>A0A8L7TJ87</accession>
<dbReference type="RefSeq" id="XP_042937445.1">
    <property type="nucleotide sequence ID" value="XM_043081511.1"/>
</dbReference>
<keyword evidence="2" id="KW-0812">Transmembrane</keyword>
<dbReference type="WBParaSite" id="Bm8422.1">
    <property type="protein sequence ID" value="Bm8422.1"/>
    <property type="gene ID" value="WBGene00228683"/>
</dbReference>
<name>A0A4E9FNR9_BRUMA</name>
<reference evidence="4" key="1">
    <citation type="journal article" date="2007" name="Science">
        <title>Draft genome of the filarial nematode parasite Brugia malayi.</title>
        <authorList>
            <person name="Ghedin E."/>
            <person name="Wang S."/>
            <person name="Spiro D."/>
            <person name="Caler E."/>
            <person name="Zhao Q."/>
            <person name="Crabtree J."/>
            <person name="Allen J.E."/>
            <person name="Delcher A.L."/>
            <person name="Guiliano D.B."/>
            <person name="Miranda-Saavedra D."/>
            <person name="Angiuoli S.V."/>
            <person name="Creasy T."/>
            <person name="Amedeo P."/>
            <person name="Haas B."/>
            <person name="El-Sayed N.M."/>
            <person name="Wortman J.R."/>
            <person name="Feldblyum T."/>
            <person name="Tallon L."/>
            <person name="Schatz M."/>
            <person name="Shumway M."/>
            <person name="Koo H."/>
            <person name="Salzberg S.L."/>
            <person name="Schobel S."/>
            <person name="Pertea M."/>
            <person name="Pop M."/>
            <person name="White O."/>
            <person name="Barton G.J."/>
            <person name="Carlow C.K."/>
            <person name="Crawford M.J."/>
            <person name="Daub J."/>
            <person name="Dimmic M.W."/>
            <person name="Estes C.F."/>
            <person name="Foster J.M."/>
            <person name="Ganatra M."/>
            <person name="Gregory W.F."/>
            <person name="Johnson N.M."/>
            <person name="Jin J."/>
            <person name="Komuniecki R."/>
            <person name="Korf I."/>
            <person name="Kumar S."/>
            <person name="Laney S."/>
            <person name="Li B.W."/>
            <person name="Li W."/>
            <person name="Lindblom T.H."/>
            <person name="Lustigman S."/>
            <person name="Ma D."/>
            <person name="Maina C.V."/>
            <person name="Martin D.M."/>
            <person name="McCarter J.P."/>
            <person name="McReynolds L."/>
            <person name="Mitreva M."/>
            <person name="Nutman T.B."/>
            <person name="Parkinson J."/>
            <person name="Peregrin-Alvarez J.M."/>
            <person name="Poole C."/>
            <person name="Ren Q."/>
            <person name="Saunders L."/>
            <person name="Sluder A.E."/>
            <person name="Smith K."/>
            <person name="Stanke M."/>
            <person name="Unnasch T.R."/>
            <person name="Ware J."/>
            <person name="Wei A.D."/>
            <person name="Weil G."/>
            <person name="Williams D.J."/>
            <person name="Zhang Y."/>
            <person name="Williams S.A."/>
            <person name="Fraser-Liggett C."/>
            <person name="Slatko B."/>
            <person name="Blaxter M.L."/>
            <person name="Scott A.L."/>
        </authorList>
    </citation>
    <scope>NUCLEOTIDE SEQUENCE</scope>
    <source>
        <strain evidence="4">FR3</strain>
    </source>
</reference>
<gene>
    <name evidence="3" type="primary">Bm8422</name>
    <name evidence="3" type="ORF">BM_BM8422</name>
</gene>
<protein>
    <submittedName>
        <fullName evidence="3 5">Uncharacterized protein</fullName>
    </submittedName>
</protein>
<feature type="region of interest" description="Disordered" evidence="1">
    <location>
        <begin position="1"/>
        <end position="83"/>
    </location>
</feature>
<evidence type="ECO:0000313" key="4">
    <source>
        <dbReference type="Proteomes" id="UP000006672"/>
    </source>
</evidence>
<dbReference type="AlphaFoldDB" id="A0A4E9FNR9"/>
<feature type="compositionally biased region" description="Pro residues" evidence="1">
    <location>
        <begin position="13"/>
        <end position="37"/>
    </location>
</feature>
<keyword evidence="2" id="KW-0472">Membrane</keyword>
<evidence type="ECO:0000313" key="5">
    <source>
        <dbReference type="WBParaSite" id="Bm8422.1"/>
    </source>
</evidence>
<proteinExistence type="predicted"/>
<feature type="compositionally biased region" description="Basic and acidic residues" evidence="1">
    <location>
        <begin position="57"/>
        <end position="78"/>
    </location>
</feature>